<evidence type="ECO:0000313" key="6">
    <source>
        <dbReference type="Proteomes" id="UP000580250"/>
    </source>
</evidence>
<evidence type="ECO:0000259" key="4">
    <source>
        <dbReference type="Pfam" id="PF23328"/>
    </source>
</evidence>
<proteinExistence type="predicted"/>
<feature type="signal peptide" evidence="3">
    <location>
        <begin position="1"/>
        <end position="20"/>
    </location>
</feature>
<evidence type="ECO:0000256" key="1">
    <source>
        <dbReference type="SAM" id="MobiDB-lite"/>
    </source>
</evidence>
<sequence>MFIIIYFPLFLFNLINLIISSPTPIVLNNQPESHHHQHNKPLPTINLFEEESQQQKQKIFWKAIERNLENTPDIILLKEEFCKKSCNEIIGRGAEKIQNVHCVCRCPINEPIFVNTREEGKCLVKINDCFGHPLKFEQIINATTNELSLQIEKHYSPTLSLSKKGEPLDFNLSIDWRENGIKMRSRGGPKCLIKNIFILGNNSEWKEETKKELFKLAERGIEGNFNGNLLWMGTDQEIQELSGGIVRLELECATKNNGGGNASFCLAFRIEGQIEFKENEKTEIVSNGNVGMEVEKGRRVEVVVIILLGIFLFLSLFGSILLWNVCWRVQKRKLVHSLQMQFFHYARQEKEKAVSECQLRYQALVKAAAGMRSDTTTTATPTSLQSPSFSLNRSENLENGGEGGRISCLDECFSSPSSSCEYGGNEDIEGGNLQRNDEQQQQQNGARRKLYFSSGKYSDFFLIFN</sequence>
<reference evidence="5 6" key="1">
    <citation type="submission" date="2020-08" db="EMBL/GenBank/DDBJ databases">
        <authorList>
            <person name="Koutsovoulos G."/>
            <person name="Danchin GJ E."/>
        </authorList>
    </citation>
    <scope>NUCLEOTIDE SEQUENCE [LARGE SCALE GENOMIC DNA]</scope>
</reference>
<feature type="region of interest" description="Disordered" evidence="1">
    <location>
        <begin position="372"/>
        <end position="398"/>
    </location>
</feature>
<dbReference type="OrthoDB" id="5822275at2759"/>
<evidence type="ECO:0000313" key="5">
    <source>
        <dbReference type="EMBL" id="CAD2126007.1"/>
    </source>
</evidence>
<gene>
    <name evidence="5" type="ORF">MENT_LOCUS1409</name>
</gene>
<protein>
    <recommendedName>
        <fullName evidence="4">Shavenoid isoform B-like N-terminal domain-containing protein</fullName>
    </recommendedName>
</protein>
<comment type="caution">
    <text evidence="5">The sequence shown here is derived from an EMBL/GenBank/DDBJ whole genome shotgun (WGS) entry which is preliminary data.</text>
</comment>
<organism evidence="5 6">
    <name type="scientific">Meloidogyne enterolobii</name>
    <name type="common">Root-knot nematode worm</name>
    <name type="synonym">Meloidogyne mayaguensis</name>
    <dbReference type="NCBI Taxonomy" id="390850"/>
    <lineage>
        <taxon>Eukaryota</taxon>
        <taxon>Metazoa</taxon>
        <taxon>Ecdysozoa</taxon>
        <taxon>Nematoda</taxon>
        <taxon>Chromadorea</taxon>
        <taxon>Rhabditida</taxon>
        <taxon>Tylenchina</taxon>
        <taxon>Tylenchomorpha</taxon>
        <taxon>Tylenchoidea</taxon>
        <taxon>Meloidogynidae</taxon>
        <taxon>Meloidogyninae</taxon>
        <taxon>Meloidogyne</taxon>
    </lineage>
</organism>
<keyword evidence="2" id="KW-1133">Transmembrane helix</keyword>
<dbReference type="PANTHER" id="PTHR39387">
    <property type="entry name" value="SHAVENOID, ISOFORM B"/>
    <property type="match status" value="1"/>
</dbReference>
<dbReference type="AlphaFoldDB" id="A0A6V7TLI9"/>
<keyword evidence="3" id="KW-0732">Signal</keyword>
<feature type="transmembrane region" description="Helical" evidence="2">
    <location>
        <begin position="302"/>
        <end position="323"/>
    </location>
</feature>
<dbReference type="EMBL" id="CAJEWN010000004">
    <property type="protein sequence ID" value="CAD2126007.1"/>
    <property type="molecule type" value="Genomic_DNA"/>
</dbReference>
<keyword evidence="2" id="KW-0472">Membrane</keyword>
<feature type="region of interest" description="Disordered" evidence="1">
    <location>
        <begin position="424"/>
        <end position="447"/>
    </location>
</feature>
<evidence type="ECO:0000256" key="2">
    <source>
        <dbReference type="SAM" id="Phobius"/>
    </source>
</evidence>
<evidence type="ECO:0000256" key="3">
    <source>
        <dbReference type="SAM" id="SignalP"/>
    </source>
</evidence>
<dbReference type="GO" id="GO:0005938">
    <property type="term" value="C:cell cortex"/>
    <property type="evidence" value="ECO:0007669"/>
    <property type="project" value="TreeGrafter"/>
</dbReference>
<name>A0A6V7TLI9_MELEN</name>
<accession>A0A6V7TLI9</accession>
<feature type="chain" id="PRO_5028330050" description="Shavenoid isoform B-like N-terminal domain-containing protein" evidence="3">
    <location>
        <begin position="21"/>
        <end position="465"/>
    </location>
</feature>
<dbReference type="Proteomes" id="UP000580250">
    <property type="component" value="Unassembled WGS sequence"/>
</dbReference>
<dbReference type="PANTHER" id="PTHR39387:SF1">
    <property type="entry name" value="SHAVENOID, ISOFORM B"/>
    <property type="match status" value="1"/>
</dbReference>
<feature type="compositionally biased region" description="Polar residues" evidence="1">
    <location>
        <begin position="383"/>
        <end position="394"/>
    </location>
</feature>
<dbReference type="InterPro" id="IPR057507">
    <property type="entry name" value="Sha_B-like_N"/>
</dbReference>
<keyword evidence="2" id="KW-0812">Transmembrane</keyword>
<dbReference type="Pfam" id="PF23328">
    <property type="entry name" value="Sha_B_N"/>
    <property type="match status" value="1"/>
</dbReference>
<feature type="domain" description="Shavenoid isoform B-like N-terminal" evidence="4">
    <location>
        <begin position="61"/>
        <end position="123"/>
    </location>
</feature>